<feature type="region of interest" description="Disordered" evidence="7">
    <location>
        <begin position="1"/>
        <end position="180"/>
    </location>
</feature>
<accession>A0A6A7BIF4</accession>
<evidence type="ECO:0000256" key="2">
    <source>
        <dbReference type="ARBA" id="ARBA00007732"/>
    </source>
</evidence>
<dbReference type="GO" id="GO:0005789">
    <property type="term" value="C:endoplasmic reticulum membrane"/>
    <property type="evidence" value="ECO:0007669"/>
    <property type="project" value="UniProtKB-SubCell"/>
</dbReference>
<reference evidence="9" key="1">
    <citation type="submission" date="2020-01" db="EMBL/GenBank/DDBJ databases">
        <authorList>
            <consortium name="DOE Joint Genome Institute"/>
            <person name="Haridas S."/>
            <person name="Albert R."/>
            <person name="Binder M."/>
            <person name="Bloem J."/>
            <person name="Labutti K."/>
            <person name="Salamov A."/>
            <person name="Andreopoulos B."/>
            <person name="Baker S.E."/>
            <person name="Barry K."/>
            <person name="Bills G."/>
            <person name="Bluhm B.H."/>
            <person name="Cannon C."/>
            <person name="Castanera R."/>
            <person name="Culley D.E."/>
            <person name="Daum C."/>
            <person name="Ezra D."/>
            <person name="Gonzalez J.B."/>
            <person name="Henrissat B."/>
            <person name="Kuo A."/>
            <person name="Liang C."/>
            <person name="Lipzen A."/>
            <person name="Lutzoni F."/>
            <person name="Magnuson J."/>
            <person name="Mondo S."/>
            <person name="Nolan M."/>
            <person name="Ohm R."/>
            <person name="Pangilinan J."/>
            <person name="Park H.-J."/>
            <person name="Ramirez L."/>
            <person name="Alfaro M."/>
            <person name="Sun H."/>
            <person name="Tritt A."/>
            <person name="Yoshinaga Y."/>
            <person name="Zwiers L.-H."/>
            <person name="Turgeon B.G."/>
            <person name="Goodwin S.B."/>
            <person name="Spatafora J.W."/>
            <person name="Crous P.W."/>
            <person name="Grigoriev I.V."/>
        </authorList>
    </citation>
    <scope>NUCLEOTIDE SEQUENCE</scope>
    <source>
        <strain evidence="9">IPT5</strain>
    </source>
</reference>
<dbReference type="AlphaFoldDB" id="A0A6A7BIF4"/>
<proteinExistence type="inferred from homology"/>
<feature type="compositionally biased region" description="Low complexity" evidence="7">
    <location>
        <begin position="155"/>
        <end position="168"/>
    </location>
</feature>
<evidence type="ECO:0000313" key="10">
    <source>
        <dbReference type="Proteomes" id="UP000799423"/>
    </source>
</evidence>
<keyword evidence="6" id="KW-0472">Membrane</keyword>
<comment type="subunit">
    <text evidence="3">Interacts with ERF2.</text>
</comment>
<dbReference type="PANTHER" id="PTHR13254">
    <property type="entry name" value="GOLGI AUTOANTIGEN, GOLGIN SUBFAMILY A, 7"/>
    <property type="match status" value="1"/>
</dbReference>
<dbReference type="InterPro" id="IPR051371">
    <property type="entry name" value="Ras_palmitoyltransferase"/>
</dbReference>
<dbReference type="GO" id="GO:0006612">
    <property type="term" value="P:protein targeting to membrane"/>
    <property type="evidence" value="ECO:0007669"/>
    <property type="project" value="TreeGrafter"/>
</dbReference>
<sequence length="380" mass="41707">LNLRALYQDPPRPPASRLWNPVNSSPRTLAVAHSPRPPPRDDLPNLPVQGAHLENRDEYPLLTLPQRRQSRQSPASSLAVQRSTGEDSIAGRTSIALPRSLPTASQPPTPGPAMSPASARDAAPATPLHVDQDKDVELAANLPSKPDRSRVSLPDSARSSMGSRSGSVRGDDDDDAASEFPWGPSHPCFPHPNPHVPLTSDLYNNTRIIRIKRDWMVKGDLAPTFANLYPEILDPLVSEDDFRLLIKKINDTLIDAFDPFTLRACIDAVMGVATFWLWDDAGLTGVKRKLAGLESWIEGWNQDVGAKEAVKIISLRRTGYLTLDVQIPDPHLGPDTGSRPHTQEDNHSISSPNQQDQFLPYTLAPALQVNSQPQHMGTRV</sequence>
<dbReference type="InterPro" id="IPR019383">
    <property type="entry name" value="Golgin_A_7/ERF4"/>
</dbReference>
<evidence type="ECO:0000259" key="8">
    <source>
        <dbReference type="Pfam" id="PF10256"/>
    </source>
</evidence>
<evidence type="ECO:0000256" key="1">
    <source>
        <dbReference type="ARBA" id="ARBA00004406"/>
    </source>
</evidence>
<feature type="domain" description="Golgin subfamily A member 7/ERF4" evidence="8">
    <location>
        <begin position="208"/>
        <end position="324"/>
    </location>
</feature>
<comment type="similarity">
    <text evidence="2">Belongs to the ERF4 family.</text>
</comment>
<organism evidence="9 10">
    <name type="scientific">Plenodomus tracheiphilus IPT5</name>
    <dbReference type="NCBI Taxonomy" id="1408161"/>
    <lineage>
        <taxon>Eukaryota</taxon>
        <taxon>Fungi</taxon>
        <taxon>Dikarya</taxon>
        <taxon>Ascomycota</taxon>
        <taxon>Pezizomycotina</taxon>
        <taxon>Dothideomycetes</taxon>
        <taxon>Pleosporomycetidae</taxon>
        <taxon>Pleosporales</taxon>
        <taxon>Pleosporineae</taxon>
        <taxon>Leptosphaeriaceae</taxon>
        <taxon>Plenodomus</taxon>
    </lineage>
</organism>
<evidence type="ECO:0000256" key="4">
    <source>
        <dbReference type="ARBA" id="ARBA00018463"/>
    </source>
</evidence>
<evidence type="ECO:0000256" key="7">
    <source>
        <dbReference type="SAM" id="MobiDB-lite"/>
    </source>
</evidence>
<feature type="non-terminal residue" evidence="9">
    <location>
        <position position="1"/>
    </location>
</feature>
<keyword evidence="10" id="KW-1185">Reference proteome</keyword>
<dbReference type="Pfam" id="PF10256">
    <property type="entry name" value="Erf4"/>
    <property type="match status" value="1"/>
</dbReference>
<evidence type="ECO:0000256" key="5">
    <source>
        <dbReference type="ARBA" id="ARBA00022824"/>
    </source>
</evidence>
<evidence type="ECO:0000256" key="6">
    <source>
        <dbReference type="ARBA" id="ARBA00023136"/>
    </source>
</evidence>
<dbReference type="EMBL" id="MU006293">
    <property type="protein sequence ID" value="KAF2854255.1"/>
    <property type="molecule type" value="Genomic_DNA"/>
</dbReference>
<protein>
    <recommendedName>
        <fullName evidence="4">Ras modification protein ERF4</fullName>
    </recommendedName>
</protein>
<keyword evidence="5" id="KW-0256">Endoplasmic reticulum</keyword>
<dbReference type="OrthoDB" id="5377273at2759"/>
<evidence type="ECO:0000256" key="3">
    <source>
        <dbReference type="ARBA" id="ARBA00011396"/>
    </source>
</evidence>
<name>A0A6A7BIF4_9PLEO</name>
<dbReference type="PANTHER" id="PTHR13254:SF0">
    <property type="entry name" value="GOLGIN SUBFAMILY A MEMBER 7_ERF4 DOMAIN-CONTAINING PROTEIN"/>
    <property type="match status" value="1"/>
</dbReference>
<dbReference type="Proteomes" id="UP000799423">
    <property type="component" value="Unassembled WGS sequence"/>
</dbReference>
<evidence type="ECO:0000313" key="9">
    <source>
        <dbReference type="EMBL" id="KAF2854255.1"/>
    </source>
</evidence>
<gene>
    <name evidence="9" type="ORF">T440DRAFT_388369</name>
</gene>
<comment type="subcellular location">
    <subcellularLocation>
        <location evidence="1">Endoplasmic reticulum membrane</location>
        <topology evidence="1">Peripheral membrane protein</topology>
    </subcellularLocation>
</comment>
<feature type="compositionally biased region" description="Low complexity" evidence="7">
    <location>
        <begin position="60"/>
        <end position="79"/>
    </location>
</feature>
<dbReference type="GO" id="GO:0031211">
    <property type="term" value="C:endoplasmic reticulum palmitoyltransferase complex"/>
    <property type="evidence" value="ECO:0007669"/>
    <property type="project" value="TreeGrafter"/>
</dbReference>
<feature type="region of interest" description="Disordered" evidence="7">
    <location>
        <begin position="331"/>
        <end position="355"/>
    </location>
</feature>